<dbReference type="Proteomes" id="UP000250235">
    <property type="component" value="Unassembled WGS sequence"/>
</dbReference>
<proteinExistence type="predicted"/>
<reference evidence="1 2" key="1">
    <citation type="journal article" date="2015" name="Proc. Natl. Acad. Sci. U.S.A.">
        <title>The resurrection genome of Boea hygrometrica: A blueprint for survival of dehydration.</title>
        <authorList>
            <person name="Xiao L."/>
            <person name="Yang G."/>
            <person name="Zhang L."/>
            <person name="Yang X."/>
            <person name="Zhao S."/>
            <person name="Ji Z."/>
            <person name="Zhou Q."/>
            <person name="Hu M."/>
            <person name="Wang Y."/>
            <person name="Chen M."/>
            <person name="Xu Y."/>
            <person name="Jin H."/>
            <person name="Xiao X."/>
            <person name="Hu G."/>
            <person name="Bao F."/>
            <person name="Hu Y."/>
            <person name="Wan P."/>
            <person name="Li L."/>
            <person name="Deng X."/>
            <person name="Kuang T."/>
            <person name="Xiang C."/>
            <person name="Zhu J.K."/>
            <person name="Oliver M.J."/>
            <person name="He Y."/>
        </authorList>
    </citation>
    <scope>NUCLEOTIDE SEQUENCE [LARGE SCALE GENOMIC DNA]</scope>
    <source>
        <strain evidence="2">cv. XS01</strain>
    </source>
</reference>
<accession>A0A2Z6ZU28</accession>
<name>A0A2Z6ZU28_9LAMI</name>
<evidence type="ECO:0000313" key="2">
    <source>
        <dbReference type="Proteomes" id="UP000250235"/>
    </source>
</evidence>
<sequence length="123" mass="13833">MSVRVTSEACAIIARRRRALGAASRDNGRCWRRWSTLVERPLRALVLRRRATRGACWPDEAPLAGRVARPRGRCWSRRYTPLDARCRAPACALAAHVISDGGRRPAAAPGSFRRCRDGWSDFF</sequence>
<gene>
    <name evidence="1" type="ORF">F511_46228</name>
</gene>
<dbReference type="AlphaFoldDB" id="A0A2Z6ZU28"/>
<dbReference type="EMBL" id="KV096608">
    <property type="protein sequence ID" value="KZT76747.1"/>
    <property type="molecule type" value="Genomic_DNA"/>
</dbReference>
<evidence type="ECO:0000313" key="1">
    <source>
        <dbReference type="EMBL" id="KZT76747.1"/>
    </source>
</evidence>
<protein>
    <submittedName>
        <fullName evidence="1">Uncharacterized protein</fullName>
    </submittedName>
</protein>
<organism evidence="1 2">
    <name type="scientific">Dorcoceras hygrometricum</name>
    <dbReference type="NCBI Taxonomy" id="472368"/>
    <lineage>
        <taxon>Eukaryota</taxon>
        <taxon>Viridiplantae</taxon>
        <taxon>Streptophyta</taxon>
        <taxon>Embryophyta</taxon>
        <taxon>Tracheophyta</taxon>
        <taxon>Spermatophyta</taxon>
        <taxon>Magnoliopsida</taxon>
        <taxon>eudicotyledons</taxon>
        <taxon>Gunneridae</taxon>
        <taxon>Pentapetalae</taxon>
        <taxon>asterids</taxon>
        <taxon>lamiids</taxon>
        <taxon>Lamiales</taxon>
        <taxon>Gesneriaceae</taxon>
        <taxon>Didymocarpoideae</taxon>
        <taxon>Trichosporeae</taxon>
        <taxon>Loxocarpinae</taxon>
        <taxon>Dorcoceras</taxon>
    </lineage>
</organism>
<keyword evidence="2" id="KW-1185">Reference proteome</keyword>